<dbReference type="SUPFAM" id="SSF53756">
    <property type="entry name" value="UDP-Glycosyltransferase/glycogen phosphorylase"/>
    <property type="match status" value="1"/>
</dbReference>
<dbReference type="Pfam" id="PF00534">
    <property type="entry name" value="Glycos_transf_1"/>
    <property type="match status" value="1"/>
</dbReference>
<reference evidence="2 3" key="1">
    <citation type="submission" date="2023-09" db="EMBL/GenBank/DDBJ databases">
        <authorList>
            <person name="Rey-Velasco X."/>
        </authorList>
    </citation>
    <scope>NUCLEOTIDE SEQUENCE [LARGE SCALE GENOMIC DNA]</scope>
    <source>
        <strain evidence="2 3">F260</strain>
    </source>
</reference>
<dbReference type="EC" id="2.4.-.-" evidence="2"/>
<evidence type="ECO:0000259" key="1">
    <source>
        <dbReference type="Pfam" id="PF00534"/>
    </source>
</evidence>
<organism evidence="2 3">
    <name type="scientific">Autumnicola lenta</name>
    <dbReference type="NCBI Taxonomy" id="3075593"/>
    <lineage>
        <taxon>Bacteria</taxon>
        <taxon>Pseudomonadati</taxon>
        <taxon>Bacteroidota</taxon>
        <taxon>Flavobacteriia</taxon>
        <taxon>Flavobacteriales</taxon>
        <taxon>Flavobacteriaceae</taxon>
        <taxon>Autumnicola</taxon>
    </lineage>
</organism>
<dbReference type="RefSeq" id="WP_311494445.1">
    <property type="nucleotide sequence ID" value="NZ_JAVRHO010000007.1"/>
</dbReference>
<keyword evidence="2" id="KW-0808">Transferase</keyword>
<proteinExistence type="predicted"/>
<dbReference type="PANTHER" id="PTHR12526">
    <property type="entry name" value="GLYCOSYLTRANSFERASE"/>
    <property type="match status" value="1"/>
</dbReference>
<protein>
    <submittedName>
        <fullName evidence="2">Glycosyltransferase</fullName>
        <ecNumber evidence="2">2.4.-.-</ecNumber>
    </submittedName>
</protein>
<name>A0ABU3CJZ5_9FLAO</name>
<gene>
    <name evidence="2" type="ORF">RM545_06175</name>
</gene>
<accession>A0ABU3CJZ5</accession>
<dbReference type="EMBL" id="JAVRHO010000007">
    <property type="protein sequence ID" value="MDT0646270.1"/>
    <property type="molecule type" value="Genomic_DNA"/>
</dbReference>
<dbReference type="GO" id="GO:0016757">
    <property type="term" value="F:glycosyltransferase activity"/>
    <property type="evidence" value="ECO:0007669"/>
    <property type="project" value="UniProtKB-KW"/>
</dbReference>
<dbReference type="InterPro" id="IPR001296">
    <property type="entry name" value="Glyco_trans_1"/>
</dbReference>
<evidence type="ECO:0000313" key="3">
    <source>
        <dbReference type="Proteomes" id="UP001245285"/>
    </source>
</evidence>
<evidence type="ECO:0000313" key="2">
    <source>
        <dbReference type="EMBL" id="MDT0646270.1"/>
    </source>
</evidence>
<keyword evidence="3" id="KW-1185">Reference proteome</keyword>
<dbReference type="Gene3D" id="3.40.50.2000">
    <property type="entry name" value="Glycogen Phosphorylase B"/>
    <property type="match status" value="2"/>
</dbReference>
<feature type="domain" description="Glycosyl transferase family 1" evidence="1">
    <location>
        <begin position="204"/>
        <end position="341"/>
    </location>
</feature>
<keyword evidence="2" id="KW-0328">Glycosyltransferase</keyword>
<comment type="caution">
    <text evidence="2">The sequence shown here is derived from an EMBL/GenBank/DDBJ whole genome shotgun (WGS) entry which is preliminary data.</text>
</comment>
<dbReference type="Proteomes" id="UP001245285">
    <property type="component" value="Unassembled WGS sequence"/>
</dbReference>
<sequence>MKILRIVASMDPAYGGPCQGIRNSVPEHQDKGIHTDVLCVDAPDSDFLKEEKFTVYALGPARSAWGYSATLLPWLLENIRRYDVLIVHGLWQFYSYAAYKAIRILKKEKAISVPSLYVMPHGMLDPYFQKDPSRKIKALRNWCYWNLIENKVVKSASGVLFTCREELNLAKKTFNAYAPKQEINVGYGVPEPPAFSLQMRREFQKKCPELSGPYLLFLSRIHPKKGIDVLIEAYAKWLNLRSSITPSLVVAGPGLDTAFGLRLKQMISANPALEDKIHFTGMLTGMAKWGAFYDCEAFILPSHQENFGIAVVEAMACSKPVLISDKVNIWREIDRERAGLVASDAFSGIFSLLENWEKLKDEQKLEMGKKARMAYKKDFSIANAAHQLLEAVSS</sequence>